<name>A0A834U1X8_9FABA</name>
<proteinExistence type="predicted"/>
<accession>A0A834U1X8</accession>
<gene>
    <name evidence="1" type="ORF">G2W53_012998</name>
</gene>
<dbReference type="EMBL" id="JAAIUW010000005">
    <property type="protein sequence ID" value="KAF7830665.1"/>
    <property type="molecule type" value="Genomic_DNA"/>
</dbReference>
<reference evidence="1" key="1">
    <citation type="submission" date="2020-09" db="EMBL/GenBank/DDBJ databases">
        <title>Genome-Enabled Discovery of Anthraquinone Biosynthesis in Senna tora.</title>
        <authorList>
            <person name="Kang S.-H."/>
            <person name="Pandey R.P."/>
            <person name="Lee C.-M."/>
            <person name="Sim J.-S."/>
            <person name="Jeong J.-T."/>
            <person name="Choi B.-S."/>
            <person name="Jung M."/>
            <person name="Ginzburg D."/>
            <person name="Zhao K."/>
            <person name="Won S.Y."/>
            <person name="Oh T.-J."/>
            <person name="Yu Y."/>
            <person name="Kim N.-H."/>
            <person name="Lee O.R."/>
            <person name="Lee T.-H."/>
            <person name="Bashyal P."/>
            <person name="Kim T.-S."/>
            <person name="Lee W.-H."/>
            <person name="Kawkins C."/>
            <person name="Kim C.-K."/>
            <person name="Kim J.S."/>
            <person name="Ahn B.O."/>
            <person name="Rhee S.Y."/>
            <person name="Sohng J.K."/>
        </authorList>
    </citation>
    <scope>NUCLEOTIDE SEQUENCE</scope>
    <source>
        <tissue evidence="1">Leaf</tissue>
    </source>
</reference>
<evidence type="ECO:0000313" key="1">
    <source>
        <dbReference type="EMBL" id="KAF7830665.1"/>
    </source>
</evidence>
<dbReference type="Proteomes" id="UP000634136">
    <property type="component" value="Unassembled WGS sequence"/>
</dbReference>
<evidence type="ECO:0000313" key="2">
    <source>
        <dbReference type="Proteomes" id="UP000634136"/>
    </source>
</evidence>
<keyword evidence="2" id="KW-1185">Reference proteome</keyword>
<dbReference type="AlphaFoldDB" id="A0A834U1X8"/>
<sequence length="20" mass="2105">MAASNASFGLVALELQLIKE</sequence>
<protein>
    <submittedName>
        <fullName evidence="1">Uncharacterized protein</fullName>
    </submittedName>
</protein>
<organism evidence="1 2">
    <name type="scientific">Senna tora</name>
    <dbReference type="NCBI Taxonomy" id="362788"/>
    <lineage>
        <taxon>Eukaryota</taxon>
        <taxon>Viridiplantae</taxon>
        <taxon>Streptophyta</taxon>
        <taxon>Embryophyta</taxon>
        <taxon>Tracheophyta</taxon>
        <taxon>Spermatophyta</taxon>
        <taxon>Magnoliopsida</taxon>
        <taxon>eudicotyledons</taxon>
        <taxon>Gunneridae</taxon>
        <taxon>Pentapetalae</taxon>
        <taxon>rosids</taxon>
        <taxon>fabids</taxon>
        <taxon>Fabales</taxon>
        <taxon>Fabaceae</taxon>
        <taxon>Caesalpinioideae</taxon>
        <taxon>Cassia clade</taxon>
        <taxon>Senna</taxon>
    </lineage>
</organism>
<comment type="caution">
    <text evidence="1">The sequence shown here is derived from an EMBL/GenBank/DDBJ whole genome shotgun (WGS) entry which is preliminary data.</text>
</comment>